<protein>
    <submittedName>
        <fullName evidence="1">Mitochondrial arginine transporter</fullName>
    </submittedName>
</protein>
<dbReference type="AlphaFoldDB" id="A0A699ZVA4"/>
<dbReference type="Proteomes" id="UP000485058">
    <property type="component" value="Unassembled WGS sequence"/>
</dbReference>
<evidence type="ECO:0000313" key="2">
    <source>
        <dbReference type="Proteomes" id="UP000485058"/>
    </source>
</evidence>
<name>A0A699ZVA4_HAELA</name>
<accession>A0A699ZVA4</accession>
<proteinExistence type="predicted"/>
<evidence type="ECO:0000313" key="1">
    <source>
        <dbReference type="EMBL" id="GFH22676.1"/>
    </source>
</evidence>
<organism evidence="1 2">
    <name type="scientific">Haematococcus lacustris</name>
    <name type="common">Green alga</name>
    <name type="synonym">Haematococcus pluvialis</name>
    <dbReference type="NCBI Taxonomy" id="44745"/>
    <lineage>
        <taxon>Eukaryota</taxon>
        <taxon>Viridiplantae</taxon>
        <taxon>Chlorophyta</taxon>
        <taxon>core chlorophytes</taxon>
        <taxon>Chlorophyceae</taxon>
        <taxon>CS clade</taxon>
        <taxon>Chlamydomonadales</taxon>
        <taxon>Haematococcaceae</taxon>
        <taxon>Haematococcus</taxon>
    </lineage>
</organism>
<dbReference type="EMBL" id="BLLF01002097">
    <property type="protein sequence ID" value="GFH22676.1"/>
    <property type="molecule type" value="Genomic_DNA"/>
</dbReference>
<gene>
    <name evidence="1" type="ORF">HaLaN_20180</name>
</gene>
<keyword evidence="2" id="KW-1185">Reference proteome</keyword>
<sequence>MWAVVLPLDVAKTRLQVAVPGSAWDVGVAQHMGMWVAWEWASRHLR</sequence>
<comment type="caution">
    <text evidence="1">The sequence shown here is derived from an EMBL/GenBank/DDBJ whole genome shotgun (WGS) entry which is preliminary data.</text>
</comment>
<reference evidence="1 2" key="1">
    <citation type="submission" date="2020-02" db="EMBL/GenBank/DDBJ databases">
        <title>Draft genome sequence of Haematococcus lacustris strain NIES-144.</title>
        <authorList>
            <person name="Morimoto D."/>
            <person name="Nakagawa S."/>
            <person name="Yoshida T."/>
            <person name="Sawayama S."/>
        </authorList>
    </citation>
    <scope>NUCLEOTIDE SEQUENCE [LARGE SCALE GENOMIC DNA]</scope>
    <source>
        <strain evidence="1 2">NIES-144</strain>
    </source>
</reference>